<accession>A0ABP9V4Y3</accession>
<dbReference type="EMBL" id="BAABRL010000011">
    <property type="protein sequence ID" value="GAA5497030.1"/>
    <property type="molecule type" value="Genomic_DNA"/>
</dbReference>
<protein>
    <submittedName>
        <fullName evidence="1">Uncharacterized protein</fullName>
    </submittedName>
</protein>
<dbReference type="Proteomes" id="UP001424741">
    <property type="component" value="Unassembled WGS sequence"/>
</dbReference>
<proteinExistence type="predicted"/>
<gene>
    <name evidence="1" type="ORF">Rhal01_03218</name>
</gene>
<reference evidence="1 2" key="1">
    <citation type="submission" date="2024-02" db="EMBL/GenBank/DDBJ databases">
        <title>Rubritalea halochordaticola NBRC 107102.</title>
        <authorList>
            <person name="Ichikawa N."/>
            <person name="Katano-Makiyama Y."/>
            <person name="Hidaka K."/>
        </authorList>
    </citation>
    <scope>NUCLEOTIDE SEQUENCE [LARGE SCALE GENOMIC DNA]</scope>
    <source>
        <strain evidence="1 2">NBRC 107102</strain>
    </source>
</reference>
<dbReference type="RefSeq" id="WP_346189605.1">
    <property type="nucleotide sequence ID" value="NZ_BAABRL010000011.1"/>
</dbReference>
<keyword evidence="2" id="KW-1185">Reference proteome</keyword>
<comment type="caution">
    <text evidence="1">The sequence shown here is derived from an EMBL/GenBank/DDBJ whole genome shotgun (WGS) entry which is preliminary data.</text>
</comment>
<organism evidence="1 2">
    <name type="scientific">Rubritalea halochordaticola</name>
    <dbReference type="NCBI Taxonomy" id="714537"/>
    <lineage>
        <taxon>Bacteria</taxon>
        <taxon>Pseudomonadati</taxon>
        <taxon>Verrucomicrobiota</taxon>
        <taxon>Verrucomicrobiia</taxon>
        <taxon>Verrucomicrobiales</taxon>
        <taxon>Rubritaleaceae</taxon>
        <taxon>Rubritalea</taxon>
    </lineage>
</organism>
<sequence>MKHFLIILSLIFTAIHHSAACDDSKRDEIVLHLPKGRKMVLFIGERGIKTFGAAHGEATDFRIYVKNNELRVQDLKVGGFAESRIPKTSFHLKFGVKLDQLKDGQKKLIGHLESQGKVVGKLWLKIE</sequence>
<name>A0ABP9V4Y3_9BACT</name>
<evidence type="ECO:0000313" key="1">
    <source>
        <dbReference type="EMBL" id="GAA5497030.1"/>
    </source>
</evidence>
<evidence type="ECO:0000313" key="2">
    <source>
        <dbReference type="Proteomes" id="UP001424741"/>
    </source>
</evidence>